<dbReference type="Proteomes" id="UP000190312">
    <property type="component" value="Unassembled WGS sequence"/>
</dbReference>
<proteinExistence type="predicted"/>
<reference evidence="2 3" key="1">
    <citation type="submission" date="2016-10" db="EMBL/GenBank/DDBJ databases">
        <title>Genome sequencing of Aspergillus oryzae BCC7051.</title>
        <authorList>
            <person name="Thammarongtham C."/>
            <person name="Vorapreeda T."/>
            <person name="Nookaew I."/>
            <person name="Srisuk T."/>
            <person name="Land M."/>
            <person name="Jeennor S."/>
            <person name="Laoteng K."/>
        </authorList>
    </citation>
    <scope>NUCLEOTIDE SEQUENCE [LARGE SCALE GENOMIC DNA]</scope>
    <source>
        <strain evidence="2 3">BCC7051</strain>
    </source>
</reference>
<dbReference type="VEuPathDB" id="FungiDB:AO090010000182"/>
<feature type="region of interest" description="Disordered" evidence="1">
    <location>
        <begin position="21"/>
        <end position="45"/>
    </location>
</feature>
<accession>A0A1S9DEE8</accession>
<dbReference type="AlphaFoldDB" id="A0A1S9DEE8"/>
<dbReference type="OrthoDB" id="3693942at2759"/>
<sequence length="282" mass="31973">MATLQGRKFFSTLEKIPIILPPPGSGYKSDDKPSDSDMGADDPNTRSYINVNANQIPSRFHDRVLKLEEAMNLMQAWLDTHAGIQVKHRKADGTLPSDSSPQSGLKRSDYRNKVVDTILTEGCSWVMHNNDVYSENNINTSKSEFHLSMISDMLVGLLDGITGISKTIEDVFSGLANLIFENKNQVQSRTVWSLFHVFLYDKTTDDVRTYFRIINYSVTAEMVEYVSNKTTHQEVKMGFNFNMTDLSLNENQWDRVKDDVQKFIDDISANQVENPIDGEISV</sequence>
<evidence type="ECO:0000313" key="2">
    <source>
        <dbReference type="EMBL" id="OOO07471.1"/>
    </source>
</evidence>
<gene>
    <name evidence="2" type="ORF">OAory_01039710</name>
</gene>
<dbReference type="EMBL" id="MKZY01000006">
    <property type="protein sequence ID" value="OOO07471.1"/>
    <property type="molecule type" value="Genomic_DNA"/>
</dbReference>
<protein>
    <submittedName>
        <fullName evidence="2">Uncharacterized protein</fullName>
    </submittedName>
</protein>
<name>A0A1S9DEE8_ASPOZ</name>
<evidence type="ECO:0000313" key="3">
    <source>
        <dbReference type="Proteomes" id="UP000190312"/>
    </source>
</evidence>
<comment type="caution">
    <text evidence="2">The sequence shown here is derived from an EMBL/GenBank/DDBJ whole genome shotgun (WGS) entry which is preliminary data.</text>
</comment>
<evidence type="ECO:0000256" key="1">
    <source>
        <dbReference type="SAM" id="MobiDB-lite"/>
    </source>
</evidence>
<organism evidence="2 3">
    <name type="scientific">Aspergillus oryzae</name>
    <name type="common">Yellow koji mold</name>
    <dbReference type="NCBI Taxonomy" id="5062"/>
    <lineage>
        <taxon>Eukaryota</taxon>
        <taxon>Fungi</taxon>
        <taxon>Dikarya</taxon>
        <taxon>Ascomycota</taxon>
        <taxon>Pezizomycotina</taxon>
        <taxon>Eurotiomycetes</taxon>
        <taxon>Eurotiomycetidae</taxon>
        <taxon>Eurotiales</taxon>
        <taxon>Aspergillaceae</taxon>
        <taxon>Aspergillus</taxon>
        <taxon>Aspergillus subgen. Circumdati</taxon>
    </lineage>
</organism>